<dbReference type="Proteomes" id="UP001144673">
    <property type="component" value="Unassembled WGS sequence"/>
</dbReference>
<reference evidence="2" key="1">
    <citation type="journal article" date="2023" name="Access Microbiol">
        <title>De-novo genome assembly for Akanthomyces muscarius, a biocontrol agent of insect agricultural pests.</title>
        <authorList>
            <person name="Erdos Z."/>
            <person name="Studholme D.J."/>
            <person name="Raymond B."/>
            <person name="Sharma M."/>
        </authorList>
    </citation>
    <scope>NUCLEOTIDE SEQUENCE</scope>
    <source>
        <strain evidence="2">Ve6</strain>
    </source>
</reference>
<comment type="caution">
    <text evidence="2">The sequence shown here is derived from an EMBL/GenBank/DDBJ whole genome shotgun (WGS) entry which is preliminary data.</text>
</comment>
<dbReference type="EMBL" id="JAJHUN010000002">
    <property type="protein sequence ID" value="KAJ4161513.1"/>
    <property type="molecule type" value="Genomic_DNA"/>
</dbReference>
<evidence type="ECO:0000256" key="1">
    <source>
        <dbReference type="SAM" id="MobiDB-lite"/>
    </source>
</evidence>
<protein>
    <submittedName>
        <fullName evidence="2">Uncharacterized protein</fullName>
    </submittedName>
</protein>
<feature type="region of interest" description="Disordered" evidence="1">
    <location>
        <begin position="40"/>
        <end position="67"/>
    </location>
</feature>
<dbReference type="RefSeq" id="XP_056057897.1">
    <property type="nucleotide sequence ID" value="XM_056199450.1"/>
</dbReference>
<proteinExistence type="predicted"/>
<feature type="compositionally biased region" description="Basic and acidic residues" evidence="1">
    <location>
        <begin position="56"/>
        <end position="67"/>
    </location>
</feature>
<sequence length="139" mass="16139">MSADGTCSNYCPGQSFAELLSGMQCIRDYRKSSFDTSNLFPLPSAPFGDAGQRTGDPQRLKKEKQEGRNWATERFIWINCAYWGPALQYKPSRQLTHCRCNGRWERGLEYWYQLRSVSDVSVTKIWRFLRWFSMNATGS</sequence>
<gene>
    <name evidence="2" type="ORF">LMH87_007551</name>
</gene>
<evidence type="ECO:0000313" key="3">
    <source>
        <dbReference type="Proteomes" id="UP001144673"/>
    </source>
</evidence>
<organism evidence="2 3">
    <name type="scientific">Akanthomyces muscarius</name>
    <name type="common">Entomopathogenic fungus</name>
    <name type="synonym">Lecanicillium muscarium</name>
    <dbReference type="NCBI Taxonomy" id="2231603"/>
    <lineage>
        <taxon>Eukaryota</taxon>
        <taxon>Fungi</taxon>
        <taxon>Dikarya</taxon>
        <taxon>Ascomycota</taxon>
        <taxon>Pezizomycotina</taxon>
        <taxon>Sordariomycetes</taxon>
        <taxon>Hypocreomycetidae</taxon>
        <taxon>Hypocreales</taxon>
        <taxon>Cordycipitaceae</taxon>
        <taxon>Akanthomyces</taxon>
    </lineage>
</organism>
<accession>A0A9W8UNK0</accession>
<evidence type="ECO:0000313" key="2">
    <source>
        <dbReference type="EMBL" id="KAJ4161513.1"/>
    </source>
</evidence>
<name>A0A9W8UNK0_AKAMU</name>
<dbReference type="AlphaFoldDB" id="A0A9W8UNK0"/>
<keyword evidence="3" id="KW-1185">Reference proteome</keyword>
<dbReference type="GeneID" id="80894710"/>